<accession>D2ZSV3</accession>
<evidence type="ECO:0000256" key="1">
    <source>
        <dbReference type="SAM" id="MobiDB-lite"/>
    </source>
</evidence>
<name>D2ZSV3_NEIM2</name>
<dbReference type="AlphaFoldDB" id="D2ZSV3"/>
<proteinExistence type="predicted"/>
<reference evidence="2 3" key="1">
    <citation type="submission" date="2009-10" db="EMBL/GenBank/DDBJ databases">
        <authorList>
            <person name="Weinstock G."/>
            <person name="Sodergren E."/>
            <person name="Clifton S."/>
            <person name="Fulton L."/>
            <person name="Fulton B."/>
            <person name="Courtney L."/>
            <person name="Fronick C."/>
            <person name="Harrison M."/>
            <person name="Strong C."/>
            <person name="Farmer C."/>
            <person name="Delahaunty K."/>
            <person name="Markovic C."/>
            <person name="Hall O."/>
            <person name="Minx P."/>
            <person name="Tomlinson C."/>
            <person name="Mitreva M."/>
            <person name="Nelson J."/>
            <person name="Hou S."/>
            <person name="Wollam A."/>
            <person name="Pepin K.H."/>
            <person name="Johnson M."/>
            <person name="Bhonagiri V."/>
            <person name="Nash W.E."/>
            <person name="Warren W."/>
            <person name="Chinwalla A."/>
            <person name="Mardis E.R."/>
            <person name="Wilson R.K."/>
        </authorList>
    </citation>
    <scope>NUCLEOTIDE SEQUENCE [LARGE SCALE GENOMIC DNA]</scope>
    <source>
        <strain evidence="3">ATCC 25996 / DSM 4631 / NCTC 10774 / M26</strain>
    </source>
</reference>
<feature type="region of interest" description="Disordered" evidence="1">
    <location>
        <begin position="1"/>
        <end position="20"/>
    </location>
</feature>
<dbReference type="EMBL" id="ACDX02000001">
    <property type="protein sequence ID" value="EFC89886.1"/>
    <property type="molecule type" value="Genomic_DNA"/>
</dbReference>
<evidence type="ECO:0000313" key="3">
    <source>
        <dbReference type="Proteomes" id="UP000003344"/>
    </source>
</evidence>
<comment type="caution">
    <text evidence="2">The sequence shown here is derived from an EMBL/GenBank/DDBJ whole genome shotgun (WGS) entry which is preliminary data.</text>
</comment>
<organism evidence="2 3">
    <name type="scientific">Neisseria mucosa (strain ATCC 25996 / DSM 4631 / NCTC 10774 / M26)</name>
    <dbReference type="NCBI Taxonomy" id="546266"/>
    <lineage>
        <taxon>Bacteria</taxon>
        <taxon>Pseudomonadati</taxon>
        <taxon>Pseudomonadota</taxon>
        <taxon>Betaproteobacteria</taxon>
        <taxon>Neisseriales</taxon>
        <taxon>Neisseriaceae</taxon>
        <taxon>Neisseria</taxon>
    </lineage>
</organism>
<protein>
    <submittedName>
        <fullName evidence="2">Uncharacterized protein</fullName>
    </submittedName>
</protein>
<sequence length="43" mass="4571">MSEAGFAKTYTTDSTQTNNPFQTTFQIIDTGKAGVTPASCEPI</sequence>
<dbReference type="Proteomes" id="UP000003344">
    <property type="component" value="Unassembled WGS sequence"/>
</dbReference>
<evidence type="ECO:0000313" key="2">
    <source>
        <dbReference type="EMBL" id="EFC89886.1"/>
    </source>
</evidence>
<gene>
    <name evidence="2" type="ORF">NEIMUCOT_03685</name>
</gene>